<dbReference type="EMBL" id="JAUTXU010000064">
    <property type="protein sequence ID" value="KAK3713198.1"/>
    <property type="molecule type" value="Genomic_DNA"/>
</dbReference>
<evidence type="ECO:0000313" key="2">
    <source>
        <dbReference type="Proteomes" id="UP001281147"/>
    </source>
</evidence>
<proteinExistence type="predicted"/>
<organism evidence="1 2">
    <name type="scientific">Vermiconidia calcicola</name>
    <dbReference type="NCBI Taxonomy" id="1690605"/>
    <lineage>
        <taxon>Eukaryota</taxon>
        <taxon>Fungi</taxon>
        <taxon>Dikarya</taxon>
        <taxon>Ascomycota</taxon>
        <taxon>Pezizomycotina</taxon>
        <taxon>Dothideomycetes</taxon>
        <taxon>Dothideomycetidae</taxon>
        <taxon>Mycosphaerellales</taxon>
        <taxon>Extremaceae</taxon>
        <taxon>Vermiconidia</taxon>
    </lineage>
</organism>
<comment type="caution">
    <text evidence="1">The sequence shown here is derived from an EMBL/GenBank/DDBJ whole genome shotgun (WGS) entry which is preliminary data.</text>
</comment>
<name>A0ACC3NA63_9PEZI</name>
<reference evidence="1" key="1">
    <citation type="submission" date="2023-07" db="EMBL/GenBank/DDBJ databases">
        <title>Black Yeasts Isolated from many extreme environments.</title>
        <authorList>
            <person name="Coleine C."/>
            <person name="Stajich J.E."/>
            <person name="Selbmann L."/>
        </authorList>
    </citation>
    <scope>NUCLEOTIDE SEQUENCE</scope>
    <source>
        <strain evidence="1">CCFEE 5714</strain>
    </source>
</reference>
<protein>
    <submittedName>
        <fullName evidence="1">Uncharacterized protein</fullName>
    </submittedName>
</protein>
<gene>
    <name evidence="1" type="ORF">LTR37_008631</name>
</gene>
<accession>A0ACC3NA63</accession>
<dbReference type="Proteomes" id="UP001281147">
    <property type="component" value="Unassembled WGS sequence"/>
</dbReference>
<keyword evidence="2" id="KW-1185">Reference proteome</keyword>
<sequence length="353" mass="39834">MPSRMEESIPLFPDDVPTADIYMVDFDRLSAGDKEEARKVFDASRGYGFFYLSNTHIDFNFMFDVANETFKLPLDEKMKYEMGNTGRYFGYKMSGSNYVDNKGTPDQSEFYNVSKDDVMRNGQYKDDPLEHPEIIKRRRGELEEFMAQSHRVVLVVLRVLGEQLGLGPDVLPDLHKIDRVGGDQARVTHAPPVSADTITLGEHTDFGSVTVLFNQLGGLQVINPDSYEWKYVKPQPHCAIINLGDALVKLVGDRLYSGVHRVVGPPGEQAQSPRHSVVYFARPNGHIKLKSLLDGDDGEDAMTADDWIAQRAKLRRTANFKDDTSFHASRGTEHLKNRDKPKLDKPAREVEAV</sequence>
<evidence type="ECO:0000313" key="1">
    <source>
        <dbReference type="EMBL" id="KAK3713198.1"/>
    </source>
</evidence>